<feature type="compositionally biased region" description="Basic and acidic residues" evidence="1">
    <location>
        <begin position="88"/>
        <end position="101"/>
    </location>
</feature>
<organism evidence="2 3">
    <name type="scientific">Vigna mungo</name>
    <name type="common">Black gram</name>
    <name type="synonym">Phaseolus mungo</name>
    <dbReference type="NCBI Taxonomy" id="3915"/>
    <lineage>
        <taxon>Eukaryota</taxon>
        <taxon>Viridiplantae</taxon>
        <taxon>Streptophyta</taxon>
        <taxon>Embryophyta</taxon>
        <taxon>Tracheophyta</taxon>
        <taxon>Spermatophyta</taxon>
        <taxon>Magnoliopsida</taxon>
        <taxon>eudicotyledons</taxon>
        <taxon>Gunneridae</taxon>
        <taxon>Pentapetalae</taxon>
        <taxon>rosids</taxon>
        <taxon>fabids</taxon>
        <taxon>Fabales</taxon>
        <taxon>Fabaceae</taxon>
        <taxon>Papilionoideae</taxon>
        <taxon>50 kb inversion clade</taxon>
        <taxon>NPAAA clade</taxon>
        <taxon>indigoferoid/millettioid clade</taxon>
        <taxon>Phaseoleae</taxon>
        <taxon>Vigna</taxon>
    </lineage>
</organism>
<feature type="region of interest" description="Disordered" evidence="1">
    <location>
        <begin position="78"/>
        <end position="101"/>
    </location>
</feature>
<reference evidence="2 3" key="1">
    <citation type="journal article" date="2023" name="Life. Sci Alliance">
        <title>Evolutionary insights into 3D genome organization and epigenetic landscape of Vigna mungo.</title>
        <authorList>
            <person name="Junaid A."/>
            <person name="Singh B."/>
            <person name="Bhatia S."/>
        </authorList>
    </citation>
    <scope>NUCLEOTIDE SEQUENCE [LARGE SCALE GENOMIC DNA]</scope>
    <source>
        <strain evidence="2">Urdbean</strain>
    </source>
</reference>
<evidence type="ECO:0000313" key="2">
    <source>
        <dbReference type="EMBL" id="WVZ05732.1"/>
    </source>
</evidence>
<name>A0AAQ3RTB9_VIGMU</name>
<dbReference type="Proteomes" id="UP001374535">
    <property type="component" value="Chromosome 6"/>
</dbReference>
<keyword evidence="3" id="KW-1185">Reference proteome</keyword>
<protein>
    <submittedName>
        <fullName evidence="2">Uncharacterized protein</fullName>
    </submittedName>
</protein>
<sequence length="101" mass="11306">MMEVQWSKLLELQSLFRSCSFPTSSSSLGFSLREAYNSNSFSLLFFLFSGLNKPSAAINSPPIIIFEFLSCNEAYAFPSSLQPQPDEPEARPIESDTEARI</sequence>
<proteinExistence type="predicted"/>
<evidence type="ECO:0000256" key="1">
    <source>
        <dbReference type="SAM" id="MobiDB-lite"/>
    </source>
</evidence>
<gene>
    <name evidence="2" type="ORF">V8G54_019078</name>
</gene>
<dbReference type="EMBL" id="CP144695">
    <property type="protein sequence ID" value="WVZ05732.1"/>
    <property type="molecule type" value="Genomic_DNA"/>
</dbReference>
<dbReference type="AlphaFoldDB" id="A0AAQ3RTB9"/>
<accession>A0AAQ3RTB9</accession>
<evidence type="ECO:0000313" key="3">
    <source>
        <dbReference type="Proteomes" id="UP001374535"/>
    </source>
</evidence>